<keyword evidence="3" id="KW-1185">Reference proteome</keyword>
<sequence length="140" mass="15654">MNEQENVKVVQEGYRLFLTGEIENLMPHYTEDVEYIVPGPTDLSPIAGRYIGKDGVKQFYSKVGATFEFSVFEPLEMIAQGDKVVVLGHYQSKARATGQPLNIEWIHVFQLRDGKVSRFQIYEDTATVVAALNNANVGAV</sequence>
<dbReference type="EMBL" id="VWSF01000001">
    <property type="protein sequence ID" value="KAA5549213.1"/>
    <property type="molecule type" value="Genomic_DNA"/>
</dbReference>
<dbReference type="SUPFAM" id="SSF54427">
    <property type="entry name" value="NTF2-like"/>
    <property type="match status" value="1"/>
</dbReference>
<dbReference type="PANTHER" id="PTHR41252:SF1">
    <property type="entry name" value="BLR2505 PROTEIN"/>
    <property type="match status" value="1"/>
</dbReference>
<organism evidence="2 3">
    <name type="scientific">Adhaeribacter rhizoryzae</name>
    <dbReference type="NCBI Taxonomy" id="2607907"/>
    <lineage>
        <taxon>Bacteria</taxon>
        <taxon>Pseudomonadati</taxon>
        <taxon>Bacteroidota</taxon>
        <taxon>Cytophagia</taxon>
        <taxon>Cytophagales</taxon>
        <taxon>Hymenobacteraceae</taxon>
        <taxon>Adhaeribacter</taxon>
    </lineage>
</organism>
<dbReference type="RefSeq" id="WP_150086209.1">
    <property type="nucleotide sequence ID" value="NZ_VWSF01000001.1"/>
</dbReference>
<dbReference type="AlphaFoldDB" id="A0A5M6DP53"/>
<comment type="caution">
    <text evidence="2">The sequence shown here is derived from an EMBL/GenBank/DDBJ whole genome shotgun (WGS) entry which is preliminary data.</text>
</comment>
<feature type="domain" description="SnoaL-like" evidence="1">
    <location>
        <begin position="10"/>
        <end position="118"/>
    </location>
</feature>
<dbReference type="Proteomes" id="UP000323426">
    <property type="component" value="Unassembled WGS sequence"/>
</dbReference>
<reference evidence="2 3" key="1">
    <citation type="submission" date="2019-09" db="EMBL/GenBank/DDBJ databases">
        <title>Genome sequence and assembly of Adhaeribacter sp.</title>
        <authorList>
            <person name="Chhetri G."/>
        </authorList>
    </citation>
    <scope>NUCLEOTIDE SEQUENCE [LARGE SCALE GENOMIC DNA]</scope>
    <source>
        <strain evidence="2 3">DK36</strain>
    </source>
</reference>
<evidence type="ECO:0000313" key="3">
    <source>
        <dbReference type="Proteomes" id="UP000323426"/>
    </source>
</evidence>
<accession>A0A5M6DP53</accession>
<evidence type="ECO:0000313" key="2">
    <source>
        <dbReference type="EMBL" id="KAA5549213.1"/>
    </source>
</evidence>
<dbReference type="InterPro" id="IPR037401">
    <property type="entry name" value="SnoaL-like"/>
</dbReference>
<proteinExistence type="predicted"/>
<dbReference type="Pfam" id="PF12680">
    <property type="entry name" value="SnoaL_2"/>
    <property type="match status" value="1"/>
</dbReference>
<gene>
    <name evidence="2" type="ORF">F0145_01065</name>
</gene>
<protein>
    <submittedName>
        <fullName evidence="2">Nuclear transport factor 2 family protein</fullName>
    </submittedName>
</protein>
<name>A0A5M6DP53_9BACT</name>
<dbReference type="PANTHER" id="PTHR41252">
    <property type="entry name" value="BLR2505 PROTEIN"/>
    <property type="match status" value="1"/>
</dbReference>
<dbReference type="InterPro" id="IPR032710">
    <property type="entry name" value="NTF2-like_dom_sf"/>
</dbReference>
<dbReference type="Gene3D" id="3.10.450.50">
    <property type="match status" value="1"/>
</dbReference>
<evidence type="ECO:0000259" key="1">
    <source>
        <dbReference type="Pfam" id="PF12680"/>
    </source>
</evidence>